<dbReference type="Proteomes" id="UP000076154">
    <property type="component" value="Unassembled WGS sequence"/>
</dbReference>
<name>A0A369K7K9_HYPMA</name>
<protein>
    <submittedName>
        <fullName evidence="2">Uncharacterized protein</fullName>
    </submittedName>
</protein>
<comment type="caution">
    <text evidence="2">The sequence shown here is derived from an EMBL/GenBank/DDBJ whole genome shotgun (WGS) entry which is preliminary data.</text>
</comment>
<accession>A0A369K7K9</accession>
<dbReference type="EMBL" id="LUEZ02000022">
    <property type="protein sequence ID" value="RDB26866.1"/>
    <property type="molecule type" value="Genomic_DNA"/>
</dbReference>
<keyword evidence="3" id="KW-1185">Reference proteome</keyword>
<feature type="non-terminal residue" evidence="2">
    <location>
        <position position="1"/>
    </location>
</feature>
<keyword evidence="1" id="KW-0175">Coiled coil</keyword>
<evidence type="ECO:0000313" key="3">
    <source>
        <dbReference type="Proteomes" id="UP000076154"/>
    </source>
</evidence>
<gene>
    <name evidence="2" type="ORF">Hypma_005212</name>
</gene>
<dbReference type="InParanoid" id="A0A369K7K9"/>
<dbReference type="AlphaFoldDB" id="A0A369K7K9"/>
<proteinExistence type="predicted"/>
<sequence>NLDGDFKSNLVQWESEKSESSTLGSQQNDLPIGVVLSGLGVNNQVLEHYRALKRKLSVETGDLEKQEEEAMMRTQAVRKRWEEAKLEQERKFRKFQRLRAACADLDRRRNDLSEHIKEIDEEVEDMESDLARWYILSGAADE</sequence>
<organism evidence="2 3">
    <name type="scientific">Hypsizygus marmoreus</name>
    <name type="common">White beech mushroom</name>
    <name type="synonym">Agaricus marmoreus</name>
    <dbReference type="NCBI Taxonomy" id="39966"/>
    <lineage>
        <taxon>Eukaryota</taxon>
        <taxon>Fungi</taxon>
        <taxon>Dikarya</taxon>
        <taxon>Basidiomycota</taxon>
        <taxon>Agaricomycotina</taxon>
        <taxon>Agaricomycetes</taxon>
        <taxon>Agaricomycetidae</taxon>
        <taxon>Agaricales</taxon>
        <taxon>Tricholomatineae</taxon>
        <taxon>Lyophyllaceae</taxon>
        <taxon>Hypsizygus</taxon>
    </lineage>
</organism>
<reference evidence="2" key="1">
    <citation type="submission" date="2018-04" db="EMBL/GenBank/DDBJ databases">
        <title>Whole genome sequencing of Hypsizygus marmoreus.</title>
        <authorList>
            <person name="Choi I.-G."/>
            <person name="Min B."/>
            <person name="Kim J.-G."/>
            <person name="Kim S."/>
            <person name="Oh Y.-L."/>
            <person name="Kong W.-S."/>
            <person name="Park H."/>
            <person name="Jeong J."/>
            <person name="Song E.-S."/>
        </authorList>
    </citation>
    <scope>NUCLEOTIDE SEQUENCE [LARGE SCALE GENOMIC DNA]</scope>
    <source>
        <strain evidence="2">51987-8</strain>
    </source>
</reference>
<evidence type="ECO:0000313" key="2">
    <source>
        <dbReference type="EMBL" id="RDB26866.1"/>
    </source>
</evidence>
<feature type="non-terminal residue" evidence="2">
    <location>
        <position position="142"/>
    </location>
</feature>
<feature type="coiled-coil region" evidence="1">
    <location>
        <begin position="102"/>
        <end position="129"/>
    </location>
</feature>
<evidence type="ECO:0000256" key="1">
    <source>
        <dbReference type="SAM" id="Coils"/>
    </source>
</evidence>